<comment type="caution">
    <text evidence="1">The sequence shown here is derived from an EMBL/GenBank/DDBJ whole genome shotgun (WGS) entry which is preliminary data.</text>
</comment>
<keyword evidence="2" id="KW-1185">Reference proteome</keyword>
<protein>
    <recommendedName>
        <fullName evidence="3">Molecular chaperone</fullName>
    </recommendedName>
</protein>
<dbReference type="RefSeq" id="WP_258331670.1">
    <property type="nucleotide sequence ID" value="NZ_JAPTGG010000007.1"/>
</dbReference>
<proteinExistence type="predicted"/>
<dbReference type="Proteomes" id="UP001069090">
    <property type="component" value="Unassembled WGS sequence"/>
</dbReference>
<evidence type="ECO:0000313" key="2">
    <source>
        <dbReference type="Proteomes" id="UP001069090"/>
    </source>
</evidence>
<reference evidence="1 2" key="1">
    <citation type="submission" date="2022-12" db="EMBL/GenBank/DDBJ databases">
        <title>Dasania phycosphaerae sp. nov., isolated from particulate material of the south coast of Korea.</title>
        <authorList>
            <person name="Jiang Y."/>
        </authorList>
    </citation>
    <scope>NUCLEOTIDE SEQUENCE [LARGE SCALE GENOMIC DNA]</scope>
    <source>
        <strain evidence="1 2">GY-19</strain>
    </source>
</reference>
<name>A0A9J6RM37_9GAMM</name>
<accession>A0A9J6RM37</accession>
<sequence>MIEWVDQLPKANIGQTTRQLFQAISELNRVRLLPEERYKILEQLRAQIHFVSRSLSKHYLNQPIILPKQAKQVANLSQTLHQQMITGYTIVASHASALGKRIVGGKPDQLIAKALYRAITESTVNLIRNFQLYESSDKHLWQQLHQFYLLGQQHNALSIDVNDKEIGDGTVLSAYIRVLLLGASKPKQLRQEDFKQLLAPLTSWSQYCQIEHADQDSLFVINPLSDSPPLYREAYESAIDSSWLSLDTSRLIHHFEALRQQQENNLMFTDGQFIISNDLLGHLFLAWSEMSKRTFMRLESNDELNISMGLSSTHHFASGEMSFEALLSDSNSGSIVMEKSNRFMRPPTIEARQKDVWDSPYESNVGQTNIAMESIDFHISKSLQDDKETSKYRNHQVSALNSSPQGYCIKWPDDDPITIKAGEIVGIQEPHGHNWSIGVIRWIDHQHDQSTQLGLELISPTASPYGARIVQKTGSPNEYLRALVLPEMSSLNIPVTLITPRVPFKEGQKVTLNQQGKEVQIQLTKKLNETGAYNRFEFRKIGSVMDSDNSKKTTPSPDIDDGFDSLWKNL</sequence>
<dbReference type="EMBL" id="JAPTGG010000007">
    <property type="protein sequence ID" value="MCZ0865524.1"/>
    <property type="molecule type" value="Genomic_DNA"/>
</dbReference>
<organism evidence="1 2">
    <name type="scientific">Dasania phycosphaerae</name>
    <dbReference type="NCBI Taxonomy" id="2950436"/>
    <lineage>
        <taxon>Bacteria</taxon>
        <taxon>Pseudomonadati</taxon>
        <taxon>Pseudomonadota</taxon>
        <taxon>Gammaproteobacteria</taxon>
        <taxon>Cellvibrionales</taxon>
        <taxon>Spongiibacteraceae</taxon>
        <taxon>Dasania</taxon>
    </lineage>
</organism>
<evidence type="ECO:0008006" key="3">
    <source>
        <dbReference type="Google" id="ProtNLM"/>
    </source>
</evidence>
<evidence type="ECO:0000313" key="1">
    <source>
        <dbReference type="EMBL" id="MCZ0865524.1"/>
    </source>
</evidence>
<gene>
    <name evidence="1" type="ORF">O0V09_09950</name>
</gene>
<dbReference type="AlphaFoldDB" id="A0A9J6RM37"/>